<dbReference type="GO" id="GO:0004252">
    <property type="term" value="F:serine-type endopeptidase activity"/>
    <property type="evidence" value="ECO:0007669"/>
    <property type="project" value="InterPro"/>
</dbReference>
<protein>
    <submittedName>
        <fullName evidence="8">S9 family peptidase</fullName>
    </submittedName>
</protein>
<evidence type="ECO:0000259" key="6">
    <source>
        <dbReference type="Pfam" id="PF00326"/>
    </source>
</evidence>
<evidence type="ECO:0000259" key="7">
    <source>
        <dbReference type="Pfam" id="PF02897"/>
    </source>
</evidence>
<dbReference type="PANTHER" id="PTHR11757:SF19">
    <property type="entry name" value="PROLYL ENDOPEPTIDASE-LIKE"/>
    <property type="match status" value="1"/>
</dbReference>
<dbReference type="InterPro" id="IPR023302">
    <property type="entry name" value="Pept_S9A_N"/>
</dbReference>
<dbReference type="InterPro" id="IPR029058">
    <property type="entry name" value="AB_hydrolase_fold"/>
</dbReference>
<feature type="chain" id="PRO_5019061338" evidence="5">
    <location>
        <begin position="23"/>
        <end position="726"/>
    </location>
</feature>
<evidence type="ECO:0000313" key="9">
    <source>
        <dbReference type="Proteomes" id="UP000288587"/>
    </source>
</evidence>
<dbReference type="AlphaFoldDB" id="A0A437LQS2"/>
<dbReference type="Proteomes" id="UP000288587">
    <property type="component" value="Unassembled WGS sequence"/>
</dbReference>
<dbReference type="GO" id="GO:0006508">
    <property type="term" value="P:proteolysis"/>
    <property type="evidence" value="ECO:0007669"/>
    <property type="project" value="UniProtKB-KW"/>
</dbReference>
<keyword evidence="3" id="KW-0378">Hydrolase</keyword>
<keyword evidence="4" id="KW-0720">Serine protease</keyword>
<dbReference type="PRINTS" id="PR00862">
    <property type="entry name" value="PROLIGOPTASE"/>
</dbReference>
<keyword evidence="9" id="KW-1185">Reference proteome</keyword>
<sequence>MAAMKWAWGGALVWALVGVAGASDVPPVAAKHPRDVTVHGDRRIDDYFWLRERNNPAVMAHLQAEAAYTARWFAPLQPLTQQLREEMAARVPPAELSEPVRQGAWWYSTRIAPGQQYPVHVRQAAVGPQRTLDPAAPAQVLLDLNQLAEGRKYLKVAEPRVSPDAQFMAFGIDETGARDVALSVRDLARGVNLAWSAPKTDGQVAWAADSRTLFFVTTDAAKRSHRLWRQRVDVAGSRAVLVFEERDPLFNLQLGQTNDGRYLVLNSVAKDRNELRLLSSDRPHGPWQRLLPRQPGLELQVEHQDGRLYLLSTDRGPQFRLLRLPAQPLPRQRADLARAEELVAHRDDTLLEGMTLFRSHLALQVRAGGSVGQRLIPLAGGPARDVDFGHGGNFTATAGTAAFPEHPWLNREAEAQHLRVLLQSQVQPAATVDVDLATGQVTVRRALEVPGYDASRYATERLWATAGDGTRVPVSLVYAKALRRSAPQPLLLKGYGAYGAPSDPRFSRVELSLLDRGVVIAIAHVRGGGDLGRPWYQAGKLDRKMNSFTDFVAVAEHLVATGWTRPEQLAATGGSAGGLLMGAVVNLRRDLFRAVVAEVPFVDVINTMLDESLPLTTEEFIEWGNPKKPREYRWMRAYSPYDNLRRGDYPAIMTTTGLNDSQVPYWEPAKYVAKLRTLKTDTRPLLFDINLDVGHGGASGRFDALEAEAKIAAFLLTELGVVSRPQ</sequence>
<dbReference type="InterPro" id="IPR051543">
    <property type="entry name" value="Serine_Peptidase_S9A"/>
</dbReference>
<evidence type="ECO:0000256" key="4">
    <source>
        <dbReference type="ARBA" id="ARBA00022825"/>
    </source>
</evidence>
<dbReference type="Pfam" id="PF00326">
    <property type="entry name" value="Peptidase_S9"/>
    <property type="match status" value="1"/>
</dbReference>
<feature type="domain" description="Peptidase S9A N-terminal" evidence="7">
    <location>
        <begin position="27"/>
        <end position="444"/>
    </location>
</feature>
<dbReference type="EMBL" id="SACM01000001">
    <property type="protein sequence ID" value="RVT87708.1"/>
    <property type="molecule type" value="Genomic_DNA"/>
</dbReference>
<dbReference type="InterPro" id="IPR001375">
    <property type="entry name" value="Peptidase_S9_cat"/>
</dbReference>
<feature type="signal peptide" evidence="5">
    <location>
        <begin position="1"/>
        <end position="22"/>
    </location>
</feature>
<reference evidence="8 9" key="1">
    <citation type="submission" date="2019-01" db="EMBL/GenBank/DDBJ databases">
        <authorList>
            <person name="Chen W.-M."/>
        </authorList>
    </citation>
    <scope>NUCLEOTIDE SEQUENCE [LARGE SCALE GENOMIC DNA]</scope>
    <source>
        <strain evidence="8 9">CCP-18</strain>
    </source>
</reference>
<dbReference type="OrthoDB" id="9801421at2"/>
<dbReference type="InterPro" id="IPR002470">
    <property type="entry name" value="Peptidase_S9A"/>
</dbReference>
<gene>
    <name evidence="8" type="ORF">EOD73_01380</name>
</gene>
<comment type="similarity">
    <text evidence="1">Belongs to the peptidase S9A family.</text>
</comment>
<evidence type="ECO:0000313" key="8">
    <source>
        <dbReference type="EMBL" id="RVT87708.1"/>
    </source>
</evidence>
<name>A0A437LQS2_9BURK</name>
<evidence type="ECO:0000256" key="2">
    <source>
        <dbReference type="ARBA" id="ARBA00022670"/>
    </source>
</evidence>
<dbReference type="SUPFAM" id="SSF50993">
    <property type="entry name" value="Peptidase/esterase 'gauge' domain"/>
    <property type="match status" value="1"/>
</dbReference>
<dbReference type="RefSeq" id="WP_127680158.1">
    <property type="nucleotide sequence ID" value="NZ_SACM01000001.1"/>
</dbReference>
<proteinExistence type="inferred from homology"/>
<evidence type="ECO:0000256" key="3">
    <source>
        <dbReference type="ARBA" id="ARBA00022801"/>
    </source>
</evidence>
<organism evidence="8 9">
    <name type="scientific">Inhella crocodyli</name>
    <dbReference type="NCBI Taxonomy" id="2499851"/>
    <lineage>
        <taxon>Bacteria</taxon>
        <taxon>Pseudomonadati</taxon>
        <taxon>Pseudomonadota</taxon>
        <taxon>Betaproteobacteria</taxon>
        <taxon>Burkholderiales</taxon>
        <taxon>Sphaerotilaceae</taxon>
        <taxon>Inhella</taxon>
    </lineage>
</organism>
<keyword evidence="5" id="KW-0732">Signal</keyword>
<dbReference type="Gene3D" id="2.130.10.120">
    <property type="entry name" value="Prolyl oligopeptidase, N-terminal domain"/>
    <property type="match status" value="1"/>
</dbReference>
<dbReference type="Gene3D" id="3.40.50.1820">
    <property type="entry name" value="alpha/beta hydrolase"/>
    <property type="match status" value="1"/>
</dbReference>
<evidence type="ECO:0000256" key="1">
    <source>
        <dbReference type="ARBA" id="ARBA00005228"/>
    </source>
</evidence>
<dbReference type="Pfam" id="PF02897">
    <property type="entry name" value="Peptidase_S9_N"/>
    <property type="match status" value="1"/>
</dbReference>
<accession>A0A437LQS2</accession>
<feature type="domain" description="Peptidase S9 prolyl oligopeptidase catalytic" evidence="6">
    <location>
        <begin position="505"/>
        <end position="720"/>
    </location>
</feature>
<dbReference type="PANTHER" id="PTHR11757">
    <property type="entry name" value="PROTEASE FAMILY S9A OLIGOPEPTIDASE"/>
    <property type="match status" value="1"/>
</dbReference>
<comment type="caution">
    <text evidence="8">The sequence shown here is derived from an EMBL/GenBank/DDBJ whole genome shotgun (WGS) entry which is preliminary data.</text>
</comment>
<keyword evidence="2" id="KW-0645">Protease</keyword>
<dbReference type="SUPFAM" id="SSF53474">
    <property type="entry name" value="alpha/beta-Hydrolases"/>
    <property type="match status" value="1"/>
</dbReference>
<evidence type="ECO:0000256" key="5">
    <source>
        <dbReference type="SAM" id="SignalP"/>
    </source>
</evidence>